<dbReference type="InterPro" id="IPR017853">
    <property type="entry name" value="GH"/>
</dbReference>
<name>A0A653E2P9_9PSED</name>
<feature type="signal peptide" evidence="1">
    <location>
        <begin position="1"/>
        <end position="49"/>
    </location>
</feature>
<evidence type="ECO:0000313" key="3">
    <source>
        <dbReference type="EMBL" id="VEV96743.1"/>
    </source>
</evidence>
<dbReference type="PANTHER" id="PTHR35882">
    <property type="entry name" value="PELA"/>
    <property type="match status" value="1"/>
</dbReference>
<proteinExistence type="predicted"/>
<accession>A0A653E2P9</accession>
<organism evidence="3">
    <name type="scientific">Pseudomonas marincola</name>
    <dbReference type="NCBI Taxonomy" id="437900"/>
    <lineage>
        <taxon>Bacteria</taxon>
        <taxon>Pseudomonadati</taxon>
        <taxon>Pseudomonadota</taxon>
        <taxon>Gammaproteobacteria</taxon>
        <taxon>Pseudomonadales</taxon>
        <taxon>Pseudomonadaceae</taxon>
        <taxon>Pseudomonas</taxon>
    </lineage>
</organism>
<dbReference type="InterPro" id="IPR016925">
    <property type="entry name" value="UCP029570"/>
</dbReference>
<evidence type="ECO:0000259" key="2">
    <source>
        <dbReference type="Pfam" id="PF03537"/>
    </source>
</evidence>
<dbReference type="Gene3D" id="3.20.20.70">
    <property type="entry name" value="Aldolase class I"/>
    <property type="match status" value="1"/>
</dbReference>
<dbReference type="EMBL" id="LR215729">
    <property type="protein sequence ID" value="VEV96743.1"/>
    <property type="molecule type" value="Genomic_DNA"/>
</dbReference>
<protein>
    <submittedName>
        <fullName evidence="3">PbsX family transcriptional regulator</fullName>
    </submittedName>
</protein>
<dbReference type="CDD" id="cd10922">
    <property type="entry name" value="CE4_PelA_like_C"/>
    <property type="match status" value="1"/>
</dbReference>
<sequence>MFRYCCIRSFVIFTASFLSSLVQIPLTLISKRRHLLACCCVLFTGSALAQPQAPKSVVFWYADSPPLAELAQFDWSVVEPAHLTSANVKYLRDQGSQPFAYLSVGEFDGDLDEPENQGLQNGASPTRNEAWQSQVMRLSSDVWQRHLLARAKALKAQGYSGLFLDTLDSFQLLPKDQQEAERIALRDFLKQLARQEPDLKLFFNRGFEVLPELPGVAAAVAVESIHAGWNPDKRTYREVPASDREWLEGHLKPLREQGIPLVAIDYLPAERRDEARKLAAKLQREGFIPFVTMPDLNYLGISSIEVTPRRIALIYDLREGMLYQSTGFNILGGLLEYMGYRVDYIPADELPEVPAAGLYAGVITWMNTGPPVNSSVFNKWINQRLDEHVPLAFMQGLPIGDPQLLRRLGLQLSNEVISKSATLGSYDKTLLGSFEAPVKMRTRELASISVLEDGPKPALTVHDQDNQYNPVALGDWGGIALSPFVFEAIPDQKRWIIDPFKFVQRTLKLQTLPRPDVTTENGRRVATVHIDGDGFVSRAEVPGSPYSGEEVLKSFIQPHPFLTSVSVIEGEVGPKGMYPFLSAQLEPIARKIFAEDKVEVATHTFSHPFFWRPDDARNSEKFDPEYGFMMAIPGYKKIDFKREVIGSTDYINERLTTPDKPVKMIFWSGDAIPDAATVKLAYDKGLANVNGGNTALTNAFPSLTNLSPLIKPSAGGVQYYAPVINENIYTNLWHGPYYGFRDVLQTYALTDKPRRLRGLHLYYHFYSGTKQASIKVMNKIYRSMQDEHPISLWMSDYIPRMHGLYEASMAQRADGSWQFRGLDKLRTVRIDPSMGWPDLTRSKGVAGVRDLPQGRYVHFSSEFPLLALRDKRDPRPSLEEANIPLTGWTYQDDQRVRISFSGEFPLQFSVRAKGACTLDVAGKKHAAKSVNGLWQFNLDQKQVKDAQLTCR</sequence>
<dbReference type="SUPFAM" id="SSF51445">
    <property type="entry name" value="(Trans)glycosidases"/>
    <property type="match status" value="1"/>
</dbReference>
<dbReference type="AlphaFoldDB" id="A0A653E2P9"/>
<feature type="domain" description="Glycoside-hydrolase family GH114 TIM-barrel" evidence="2">
    <location>
        <begin position="72"/>
        <end position="296"/>
    </location>
</feature>
<dbReference type="Pfam" id="PF03537">
    <property type="entry name" value="Glyco_hydro_114"/>
    <property type="match status" value="1"/>
</dbReference>
<gene>
    <name evidence="3" type="ORF">PMYSY11_1696</name>
</gene>
<dbReference type="InterPro" id="IPR013785">
    <property type="entry name" value="Aldolase_TIM"/>
</dbReference>
<evidence type="ECO:0000256" key="1">
    <source>
        <dbReference type="SAM" id="SignalP"/>
    </source>
</evidence>
<reference evidence="3" key="1">
    <citation type="submission" date="2019-02" db="EMBL/GenBank/DDBJ databases">
        <authorList>
            <consortium name="Genoscope - CEA"/>
            <person name="William W."/>
        </authorList>
    </citation>
    <scope>NUCLEOTIDE SEQUENCE [LARGE SCALE GENOMIC DNA]</scope>
    <source>
        <strain evidence="3">YSy11</strain>
    </source>
</reference>
<dbReference type="InterPro" id="IPR004352">
    <property type="entry name" value="GH114_TIM-barrel"/>
</dbReference>
<keyword evidence="1" id="KW-0732">Signal</keyword>
<feature type="chain" id="PRO_5024817068" evidence="1">
    <location>
        <begin position="50"/>
        <end position="951"/>
    </location>
</feature>
<dbReference type="PANTHER" id="PTHR35882:SF2">
    <property type="entry name" value="PELA"/>
    <property type="match status" value="1"/>
</dbReference>
<dbReference type="PIRSF" id="PIRSF029570">
    <property type="entry name" value="UCP029570"/>
    <property type="match status" value="1"/>
</dbReference>